<dbReference type="Proteomes" id="UP000561459">
    <property type="component" value="Unassembled WGS sequence"/>
</dbReference>
<dbReference type="Pfam" id="PF00578">
    <property type="entry name" value="AhpC-TSA"/>
    <property type="match status" value="1"/>
</dbReference>
<dbReference type="InterPro" id="IPR000866">
    <property type="entry name" value="AhpC/TSA"/>
</dbReference>
<dbReference type="InterPro" id="IPR036249">
    <property type="entry name" value="Thioredoxin-like_sf"/>
</dbReference>
<gene>
    <name evidence="2" type="ORF">GGR39_001907</name>
</gene>
<dbReference type="RefSeq" id="WP_183616910.1">
    <property type="nucleotide sequence ID" value="NZ_JACIDY010000004.1"/>
</dbReference>
<comment type="caution">
    <text evidence="2">The sequence shown here is derived from an EMBL/GenBank/DDBJ whole genome shotgun (WGS) entry which is preliminary data.</text>
</comment>
<evidence type="ECO:0000259" key="1">
    <source>
        <dbReference type="PROSITE" id="PS51352"/>
    </source>
</evidence>
<dbReference type="GO" id="GO:0016209">
    <property type="term" value="F:antioxidant activity"/>
    <property type="evidence" value="ECO:0007669"/>
    <property type="project" value="InterPro"/>
</dbReference>
<dbReference type="EMBL" id="JACIDY010000004">
    <property type="protein sequence ID" value="MBB3940250.1"/>
    <property type="molecule type" value="Genomic_DNA"/>
</dbReference>
<dbReference type="AlphaFoldDB" id="A0A7W6C159"/>
<evidence type="ECO:0000313" key="3">
    <source>
        <dbReference type="Proteomes" id="UP000561459"/>
    </source>
</evidence>
<dbReference type="InterPro" id="IPR013766">
    <property type="entry name" value="Thioredoxin_domain"/>
</dbReference>
<dbReference type="PROSITE" id="PS51352">
    <property type="entry name" value="THIOREDOXIN_2"/>
    <property type="match status" value="1"/>
</dbReference>
<feature type="domain" description="Thioredoxin" evidence="1">
    <location>
        <begin position="46"/>
        <end position="217"/>
    </location>
</feature>
<dbReference type="Gene3D" id="3.40.30.10">
    <property type="entry name" value="Glutaredoxin"/>
    <property type="match status" value="1"/>
</dbReference>
<organism evidence="2 3">
    <name type="scientific">Novosphingobium fluoreni</name>
    <dbReference type="NCBI Taxonomy" id="1391222"/>
    <lineage>
        <taxon>Bacteria</taxon>
        <taxon>Pseudomonadati</taxon>
        <taxon>Pseudomonadota</taxon>
        <taxon>Alphaproteobacteria</taxon>
        <taxon>Sphingomonadales</taxon>
        <taxon>Sphingomonadaceae</taxon>
        <taxon>Novosphingobium</taxon>
    </lineage>
</organism>
<reference evidence="2 3" key="1">
    <citation type="submission" date="2020-08" db="EMBL/GenBank/DDBJ databases">
        <title>Genomic Encyclopedia of Type Strains, Phase IV (KMG-IV): sequencing the most valuable type-strain genomes for metagenomic binning, comparative biology and taxonomic classification.</title>
        <authorList>
            <person name="Goeker M."/>
        </authorList>
    </citation>
    <scope>NUCLEOTIDE SEQUENCE [LARGE SCALE GENOMIC DNA]</scope>
    <source>
        <strain evidence="2 3">DSM 27568</strain>
    </source>
</reference>
<accession>A0A7W6C159</accession>
<proteinExistence type="predicted"/>
<dbReference type="GO" id="GO:0016491">
    <property type="term" value="F:oxidoreductase activity"/>
    <property type="evidence" value="ECO:0007669"/>
    <property type="project" value="InterPro"/>
</dbReference>
<dbReference type="SUPFAM" id="SSF52833">
    <property type="entry name" value="Thioredoxin-like"/>
    <property type="match status" value="1"/>
</dbReference>
<dbReference type="CDD" id="cd02970">
    <property type="entry name" value="PRX_like2"/>
    <property type="match status" value="1"/>
</dbReference>
<sequence>MSHISLRERFARLQAEREQTWKPEQLAGNARQRQALVASHEPAAHPQPGTVIAPFALIDQDGRDLTRDTLTAGGPAVLVFFRFGGCPACNIALPYYNETLWPSLRAAGIPMVAVSAQTPVDRGIINRHGLTFTVATDPNYALSRELGITFLPHDRPQVAPGEDWIGKTLGTDSYEMTQPAVLILDRGGEVRWLDISPDWLSRTESNEVLDHLPEVARKAAA</sequence>
<keyword evidence="3" id="KW-1185">Reference proteome</keyword>
<name>A0A7W6C159_9SPHN</name>
<evidence type="ECO:0000313" key="2">
    <source>
        <dbReference type="EMBL" id="MBB3940250.1"/>
    </source>
</evidence>
<protein>
    <submittedName>
        <fullName evidence="2">Peroxiredoxin</fullName>
    </submittedName>
</protein>